<proteinExistence type="predicted"/>
<sequence length="65" mass="6901">MLFIGILLICFGLLLAVRPALAWSLTESWKSNDGTEPSSLYPLSTRFGGILCTLAGLGAILAYLA</sequence>
<name>A0A1I2G0L3_9BACL</name>
<dbReference type="AlphaFoldDB" id="A0A1I2G0L3"/>
<dbReference type="OrthoDB" id="1956087at2"/>
<accession>A0A1I2G0L3</accession>
<feature type="domain" description="DUF6199" evidence="2">
    <location>
        <begin position="4"/>
        <end position="62"/>
    </location>
</feature>
<evidence type="ECO:0000313" key="4">
    <source>
        <dbReference type="Proteomes" id="UP000183410"/>
    </source>
</evidence>
<gene>
    <name evidence="3" type="ORF">SAMN04487969_11463</name>
</gene>
<keyword evidence="1" id="KW-1133">Transmembrane helix</keyword>
<evidence type="ECO:0000259" key="2">
    <source>
        <dbReference type="Pfam" id="PF19701"/>
    </source>
</evidence>
<keyword evidence="4" id="KW-1185">Reference proteome</keyword>
<protein>
    <recommendedName>
        <fullName evidence="2">DUF6199 domain-containing protein</fullName>
    </recommendedName>
</protein>
<evidence type="ECO:0000256" key="1">
    <source>
        <dbReference type="SAM" id="Phobius"/>
    </source>
</evidence>
<keyword evidence="1" id="KW-0472">Membrane</keyword>
<dbReference type="Proteomes" id="UP000183410">
    <property type="component" value="Unassembled WGS sequence"/>
</dbReference>
<dbReference type="EMBL" id="FONN01000014">
    <property type="protein sequence ID" value="SFF11092.1"/>
    <property type="molecule type" value="Genomic_DNA"/>
</dbReference>
<evidence type="ECO:0000313" key="3">
    <source>
        <dbReference type="EMBL" id="SFF11092.1"/>
    </source>
</evidence>
<dbReference type="Pfam" id="PF19701">
    <property type="entry name" value="DUF6199"/>
    <property type="match status" value="1"/>
</dbReference>
<organism evidence="3 4">
    <name type="scientific">Paenibacillus algorifonticola</name>
    <dbReference type="NCBI Taxonomy" id="684063"/>
    <lineage>
        <taxon>Bacteria</taxon>
        <taxon>Bacillati</taxon>
        <taxon>Bacillota</taxon>
        <taxon>Bacilli</taxon>
        <taxon>Bacillales</taxon>
        <taxon>Paenibacillaceae</taxon>
        <taxon>Paenibacillus</taxon>
    </lineage>
</organism>
<feature type="transmembrane region" description="Helical" evidence="1">
    <location>
        <begin position="46"/>
        <end position="64"/>
    </location>
</feature>
<dbReference type="RefSeq" id="WP_046233010.1">
    <property type="nucleotide sequence ID" value="NZ_FONN01000014.1"/>
</dbReference>
<keyword evidence="1" id="KW-0812">Transmembrane</keyword>
<dbReference type="InterPro" id="IPR045679">
    <property type="entry name" value="DUF6199"/>
</dbReference>
<reference evidence="4" key="1">
    <citation type="submission" date="2016-10" db="EMBL/GenBank/DDBJ databases">
        <authorList>
            <person name="Varghese N."/>
            <person name="Submissions S."/>
        </authorList>
    </citation>
    <scope>NUCLEOTIDE SEQUENCE [LARGE SCALE GENOMIC DNA]</scope>
    <source>
        <strain evidence="4">CGMCC 1.10223</strain>
    </source>
</reference>